<protein>
    <recommendedName>
        <fullName evidence="4">WXG100 family type VII secretion target</fullName>
    </recommendedName>
</protein>
<name>A0ABT0YVH4_9BURK</name>
<keyword evidence="3" id="KW-1185">Reference proteome</keyword>
<evidence type="ECO:0000313" key="2">
    <source>
        <dbReference type="EMBL" id="MCM5682750.1"/>
    </source>
</evidence>
<feature type="transmembrane region" description="Helical" evidence="1">
    <location>
        <begin position="276"/>
        <end position="299"/>
    </location>
</feature>
<evidence type="ECO:0008006" key="4">
    <source>
        <dbReference type="Google" id="ProtNLM"/>
    </source>
</evidence>
<evidence type="ECO:0000256" key="1">
    <source>
        <dbReference type="SAM" id="Phobius"/>
    </source>
</evidence>
<keyword evidence="1" id="KW-1133">Transmembrane helix</keyword>
<organism evidence="2 3">
    <name type="scientific">Caldimonas mangrovi</name>
    <dbReference type="NCBI Taxonomy" id="2944811"/>
    <lineage>
        <taxon>Bacteria</taxon>
        <taxon>Pseudomonadati</taxon>
        <taxon>Pseudomonadota</taxon>
        <taxon>Betaproteobacteria</taxon>
        <taxon>Burkholderiales</taxon>
        <taxon>Sphaerotilaceae</taxon>
        <taxon>Caldimonas</taxon>
    </lineage>
</organism>
<proteinExistence type="predicted"/>
<keyword evidence="1" id="KW-0472">Membrane</keyword>
<dbReference type="RefSeq" id="WP_251781295.1">
    <property type="nucleotide sequence ID" value="NZ_JAMKFE010000023.1"/>
</dbReference>
<sequence length="405" mass="44611">MPDTPPTTETRRVLASQDGAVLAVARPDVTEQEIVEDRDAIVHRLHAAYLNLTDHMAEFQQQWDEGPTMAFITAAREGWNQGGADWLNDQAELFEKDTWVKLGRDVKEFAGTSYDRLATYSKQRYESLRDELNRHIENPDDTLYNWAWWQRGIEEQIDDRIARLEAAGAAVRDGAQSVLNTADKAKKIYRHREAIANLPTLIAGGDPKPVQAFVDTVLMDIDPELAKAIRNDPNFAIVLELIADHDSALGYLAYVGLAVEAIPPNFYAYTAGKGGAYVAIEVVLLLVTALLSLGAGVAARIGMLTARFAAAGAKAATAGAKIRRAQAAVSAFVRLLEDFSRAVDDLHALGEKLVRARSKGLVLRGNTKTTVLAKRESIKRDKRCRICGSTKHSTPRHRPGTVVYR</sequence>
<accession>A0ABT0YVH4</accession>
<comment type="caution">
    <text evidence="2">The sequence shown here is derived from an EMBL/GenBank/DDBJ whole genome shotgun (WGS) entry which is preliminary data.</text>
</comment>
<gene>
    <name evidence="2" type="ORF">M8A51_24730</name>
</gene>
<keyword evidence="1" id="KW-0812">Transmembrane</keyword>
<evidence type="ECO:0000313" key="3">
    <source>
        <dbReference type="Proteomes" id="UP001165541"/>
    </source>
</evidence>
<reference evidence="2" key="1">
    <citation type="submission" date="2022-05" db="EMBL/GenBank/DDBJ databases">
        <title>Schlegelella sp. nov., isolated from mangrove soil.</title>
        <authorList>
            <person name="Liu Y."/>
            <person name="Ge X."/>
            <person name="Liu W."/>
        </authorList>
    </citation>
    <scope>NUCLEOTIDE SEQUENCE</scope>
    <source>
        <strain evidence="2">S2-27</strain>
    </source>
</reference>
<dbReference type="Proteomes" id="UP001165541">
    <property type="component" value="Unassembled WGS sequence"/>
</dbReference>
<dbReference type="EMBL" id="JAMKFE010000023">
    <property type="protein sequence ID" value="MCM5682750.1"/>
    <property type="molecule type" value="Genomic_DNA"/>
</dbReference>